<evidence type="ECO:0000256" key="3">
    <source>
        <dbReference type="ARBA" id="ARBA00022692"/>
    </source>
</evidence>
<dbReference type="InterPro" id="IPR001851">
    <property type="entry name" value="ABC_transp_permease"/>
</dbReference>
<evidence type="ECO:0000313" key="8">
    <source>
        <dbReference type="Proteomes" id="UP001162891"/>
    </source>
</evidence>
<protein>
    <submittedName>
        <fullName evidence="7">ABC transporter permease</fullName>
    </submittedName>
</protein>
<evidence type="ECO:0000256" key="6">
    <source>
        <dbReference type="SAM" id="Phobius"/>
    </source>
</evidence>
<feature type="transmembrane region" description="Helical" evidence="6">
    <location>
        <begin position="118"/>
        <end position="141"/>
    </location>
</feature>
<keyword evidence="4 6" id="KW-1133">Transmembrane helix</keyword>
<keyword evidence="2" id="KW-1003">Cell membrane</keyword>
<dbReference type="CDD" id="cd06580">
    <property type="entry name" value="TM_PBP1_transp_TpRbsC_like"/>
    <property type="match status" value="1"/>
</dbReference>
<dbReference type="Proteomes" id="UP001162891">
    <property type="component" value="Chromosome"/>
</dbReference>
<gene>
    <name evidence="7" type="ORF">AMOR_02750</name>
</gene>
<organism evidence="7 8">
    <name type="scientific">Anaeromyxobacter oryzae</name>
    <dbReference type="NCBI Taxonomy" id="2918170"/>
    <lineage>
        <taxon>Bacteria</taxon>
        <taxon>Pseudomonadati</taxon>
        <taxon>Myxococcota</taxon>
        <taxon>Myxococcia</taxon>
        <taxon>Myxococcales</taxon>
        <taxon>Cystobacterineae</taxon>
        <taxon>Anaeromyxobacteraceae</taxon>
        <taxon>Anaeromyxobacter</taxon>
    </lineage>
</organism>
<reference evidence="8" key="1">
    <citation type="journal article" date="2022" name="Int. J. Syst. Evol. Microbiol.">
        <title>Anaeromyxobacter oryzae sp. nov., Anaeromyxobacter diazotrophicus sp. nov. and Anaeromyxobacter paludicola sp. nov., isolated from paddy soils.</title>
        <authorList>
            <person name="Itoh H."/>
            <person name="Xu Z."/>
            <person name="Mise K."/>
            <person name="Masuda Y."/>
            <person name="Ushijima N."/>
            <person name="Hayakawa C."/>
            <person name="Shiratori Y."/>
            <person name="Senoo K."/>
        </authorList>
    </citation>
    <scope>NUCLEOTIDE SEQUENCE [LARGE SCALE GENOMIC DNA]</scope>
    <source>
        <strain evidence="8">Red232</strain>
    </source>
</reference>
<evidence type="ECO:0000256" key="1">
    <source>
        <dbReference type="ARBA" id="ARBA00004651"/>
    </source>
</evidence>
<dbReference type="PANTHER" id="PTHR47089:SF1">
    <property type="entry name" value="GUANOSINE ABC TRANSPORTER PERMEASE PROTEIN NUPP"/>
    <property type="match status" value="1"/>
</dbReference>
<feature type="transmembrane region" description="Helical" evidence="6">
    <location>
        <begin position="150"/>
        <end position="169"/>
    </location>
</feature>
<evidence type="ECO:0000313" key="7">
    <source>
        <dbReference type="EMBL" id="BDG01279.1"/>
    </source>
</evidence>
<evidence type="ECO:0000256" key="4">
    <source>
        <dbReference type="ARBA" id="ARBA00022989"/>
    </source>
</evidence>
<feature type="transmembrane region" description="Helical" evidence="6">
    <location>
        <begin position="275"/>
        <end position="293"/>
    </location>
</feature>
<comment type="subcellular location">
    <subcellularLocation>
        <location evidence="1">Cell membrane</location>
        <topology evidence="1">Multi-pass membrane protein</topology>
    </subcellularLocation>
</comment>
<feature type="transmembrane region" description="Helical" evidence="6">
    <location>
        <begin position="324"/>
        <end position="347"/>
    </location>
</feature>
<evidence type="ECO:0000256" key="2">
    <source>
        <dbReference type="ARBA" id="ARBA00022475"/>
    </source>
</evidence>
<evidence type="ECO:0000256" key="5">
    <source>
        <dbReference type="ARBA" id="ARBA00023136"/>
    </source>
</evidence>
<keyword evidence="5 6" id="KW-0472">Membrane</keyword>
<feature type="transmembrane region" description="Helical" evidence="6">
    <location>
        <begin position="247"/>
        <end position="269"/>
    </location>
</feature>
<feature type="transmembrane region" description="Helical" evidence="6">
    <location>
        <begin position="12"/>
        <end position="37"/>
    </location>
</feature>
<proteinExistence type="predicted"/>
<dbReference type="Pfam" id="PF02653">
    <property type="entry name" value="BPD_transp_2"/>
    <property type="match status" value="1"/>
</dbReference>
<feature type="transmembrane region" description="Helical" evidence="6">
    <location>
        <begin position="62"/>
        <end position="81"/>
    </location>
</feature>
<keyword evidence="8" id="KW-1185">Reference proteome</keyword>
<dbReference type="RefSeq" id="WP_248357670.1">
    <property type="nucleotide sequence ID" value="NZ_AP025591.1"/>
</dbReference>
<dbReference type="EMBL" id="AP025591">
    <property type="protein sequence ID" value="BDG01279.1"/>
    <property type="molecule type" value="Genomic_DNA"/>
</dbReference>
<feature type="transmembrane region" description="Helical" evidence="6">
    <location>
        <begin position="93"/>
        <end position="112"/>
    </location>
</feature>
<feature type="transmembrane region" description="Helical" evidence="6">
    <location>
        <begin position="201"/>
        <end position="226"/>
    </location>
</feature>
<sequence>MIRLESRSAPSLAMSVLSPVIALGITVAAGAILFSALGKDPGRALSVFLIEPFNGVRALTELGLKATPLILCSLGLAMCYRSNVWNIGAEGQFLLGAIGAGGLALWITNANVTLSPWAFFPMLVLAGAVGGAGWAGIVAWLRDRFNANEILVSLMLVYVANLLLSWLVFGPWKDPHGFNFPQTVTFSASTELPRMVRGMRLHWGFVAALVAAVGVWLFMFWTYRGLQLQIGGPAPAAARYAGFSSRAAVWTTLLASGGLAGVAGAFEVAGPMGQLTPHVSSGYGFTAIIVAFVGRLHPLGCVLGSLLLSTFLIGGELAQSRVGLPSALAGVFQGILLLSLLACDTLIHYRARWKAAHAARAGGAA</sequence>
<feature type="transmembrane region" description="Helical" evidence="6">
    <location>
        <begin position="300"/>
        <end position="318"/>
    </location>
</feature>
<keyword evidence="3 6" id="KW-0812">Transmembrane</keyword>
<name>A0ABM7WP75_9BACT</name>
<dbReference type="PANTHER" id="PTHR47089">
    <property type="entry name" value="ABC TRANSPORTER, PERMEASE PROTEIN"/>
    <property type="match status" value="1"/>
</dbReference>
<accession>A0ABM7WP75</accession>